<dbReference type="InterPro" id="IPR012910">
    <property type="entry name" value="Plug_dom"/>
</dbReference>
<keyword evidence="2 7" id="KW-0813">Transport</keyword>
<reference evidence="9" key="1">
    <citation type="submission" date="2020-05" db="EMBL/GenBank/DDBJ databases">
        <title>Chitinophaga laudate sp. nov., isolated from a tropical peat swamp.</title>
        <authorList>
            <person name="Goh C.B.S."/>
            <person name="Lee M.S."/>
            <person name="Parimannan S."/>
            <person name="Pasbakhsh P."/>
            <person name="Yule C.M."/>
            <person name="Rajandas H."/>
            <person name="Loke S."/>
            <person name="Croft L."/>
            <person name="Tan J.B.L."/>
        </authorList>
    </citation>
    <scope>NUCLEOTIDE SEQUENCE</scope>
    <source>
        <strain evidence="9">Mgbs1</strain>
    </source>
</reference>
<sequence>MKRGLLLWLFVAISVMQTFAQTRTIKGKVTDSKDGSALPGVTVSIKGTSTGTVTGQDGTYKLDAPANAILVFSFVGYESHQAPANKEVVNMQLGADNKQLSEVVVTALGVTREKKALGYAVGTVKSDELVRAANPNLATAIQGKVSGVEVRPSSGMPGASAQIFIRGARFFDGNNAPLYVVDGMPVNSNPDFAVSGSGVTGTDFSGRSIDIDPNDIESIDVLKGQAASSLYGMRAANGVIMITTKSGKNNKTSKPVINVSSNYSMDKISRLPDVQQRWSQGSKGLHNNLTSLAWGPEIGSLPDDPNYGGNKPNGYNNQNPTDATKGKYWSPQAQAWLAPKAFNNPKDYFVTGHTHNTSLNMSQAGELGNYSFGFGNTNQKGIIPGTDMQRFNTKFAGTFNLSPKVKLGTSINLATTNINRLPSGNNSLLFQIYGAPASYSMKDIPFAEAENPYKQISYRAGNFDNPYWSAENNVFNEKNKRFFGNAFISYDPIKDLNIRYQLGTDIYTTDMTDIYELGSAMTGGSSVDAVVPSPASPSGGEIINRVFVNRSFNSLLNISYNKQLSEDFKLTALVGSEINDNFTRYMVEDGTGLSAGGYHNLNNAASQISTESKFKTRQVGFYGNVGLDWRKMVYLNVSARNEYVSTMPSGKRSFFYPSGSLAWVVSELPSLQGKDIFAKVRASIAQVGTAGTYLTPVYKKHTSGSGFISEGIQFPFNSLVGFRPNSSLYDPNFKPQNTRSLEFGAELGFLKNRIAVEYSYTKQNTIDQIFAVPMAGSTGFAQIYRNGGEMSSKVHELTVKLAPVRTENFDWNVNVSYTKVVNKVESLAEGVDNISLGGFTDPQVRAAIGYTYPSIYGTSFVRNNDGKLVLDDDKTSATYGMPLLGEDKVIGNVTPDFIMDFSTNLRYKFVRLSALFQWKNGGQIFSGANRLMDYYGASKKTENRDTDVKYYEGVGASTLKPDGSGGDAVNIPIQGTARFQTLYNLLSNISEAGIYSTSYLKLREISLSVDLPSDIAKRTKVFKAATLSLSARNILLWTELPNFDPESSQGNGNMQGGFDYMSLPQTRGYGVGLNLTF</sequence>
<dbReference type="InterPro" id="IPR023997">
    <property type="entry name" value="TonB-dep_OMP_SusC/RagA_CS"/>
</dbReference>
<name>A0A433WIZ2_9BACT</name>
<proteinExistence type="inferred from homology"/>
<evidence type="ECO:0000256" key="5">
    <source>
        <dbReference type="ARBA" id="ARBA00023136"/>
    </source>
</evidence>
<feature type="domain" description="TonB-dependent receptor plug" evidence="8">
    <location>
        <begin position="115"/>
        <end position="239"/>
    </location>
</feature>
<organism evidence="9 10">
    <name type="scientific">Chitinophaga solisilvae</name>
    <dbReference type="NCBI Taxonomy" id="1233460"/>
    <lineage>
        <taxon>Bacteria</taxon>
        <taxon>Pseudomonadati</taxon>
        <taxon>Bacteroidota</taxon>
        <taxon>Chitinophagia</taxon>
        <taxon>Chitinophagales</taxon>
        <taxon>Chitinophagaceae</taxon>
        <taxon>Chitinophaga</taxon>
    </lineage>
</organism>
<dbReference type="GO" id="GO:0009279">
    <property type="term" value="C:cell outer membrane"/>
    <property type="evidence" value="ECO:0007669"/>
    <property type="project" value="UniProtKB-SubCell"/>
</dbReference>
<dbReference type="AlphaFoldDB" id="A0A433WIZ2"/>
<evidence type="ECO:0000256" key="3">
    <source>
        <dbReference type="ARBA" id="ARBA00022452"/>
    </source>
</evidence>
<evidence type="ECO:0000256" key="4">
    <source>
        <dbReference type="ARBA" id="ARBA00022692"/>
    </source>
</evidence>
<dbReference type="SUPFAM" id="SSF49464">
    <property type="entry name" value="Carboxypeptidase regulatory domain-like"/>
    <property type="match status" value="1"/>
</dbReference>
<dbReference type="NCBIfam" id="TIGR04056">
    <property type="entry name" value="OMP_RagA_SusC"/>
    <property type="match status" value="1"/>
</dbReference>
<dbReference type="Pfam" id="PF13715">
    <property type="entry name" value="CarbopepD_reg_2"/>
    <property type="match status" value="1"/>
</dbReference>
<evidence type="ECO:0000256" key="2">
    <source>
        <dbReference type="ARBA" id="ARBA00022448"/>
    </source>
</evidence>
<keyword evidence="5 7" id="KW-0472">Membrane</keyword>
<evidence type="ECO:0000256" key="1">
    <source>
        <dbReference type="ARBA" id="ARBA00004571"/>
    </source>
</evidence>
<accession>A0A433WIZ2</accession>
<keyword evidence="10" id="KW-1185">Reference proteome</keyword>
<dbReference type="InterPro" id="IPR037066">
    <property type="entry name" value="Plug_dom_sf"/>
</dbReference>
<dbReference type="Gene3D" id="2.40.170.20">
    <property type="entry name" value="TonB-dependent receptor, beta-barrel domain"/>
    <property type="match status" value="1"/>
</dbReference>
<dbReference type="Gene3D" id="2.60.40.1120">
    <property type="entry name" value="Carboxypeptidase-like, regulatory domain"/>
    <property type="match status" value="1"/>
</dbReference>
<dbReference type="Gene3D" id="2.170.130.10">
    <property type="entry name" value="TonB-dependent receptor, plug domain"/>
    <property type="match status" value="1"/>
</dbReference>
<dbReference type="EMBL" id="RIAR02000001">
    <property type="protein sequence ID" value="NSL89105.1"/>
    <property type="molecule type" value="Genomic_DNA"/>
</dbReference>
<keyword evidence="3 7" id="KW-1134">Transmembrane beta strand</keyword>
<dbReference type="PROSITE" id="PS52016">
    <property type="entry name" value="TONB_DEPENDENT_REC_3"/>
    <property type="match status" value="1"/>
</dbReference>
<evidence type="ECO:0000313" key="10">
    <source>
        <dbReference type="Proteomes" id="UP000281028"/>
    </source>
</evidence>
<dbReference type="InterPro" id="IPR039426">
    <property type="entry name" value="TonB-dep_rcpt-like"/>
</dbReference>
<dbReference type="InterPro" id="IPR008969">
    <property type="entry name" value="CarboxyPept-like_regulatory"/>
</dbReference>
<dbReference type="InterPro" id="IPR023996">
    <property type="entry name" value="TonB-dep_OMP_SusC/RagA"/>
</dbReference>
<dbReference type="SUPFAM" id="SSF56935">
    <property type="entry name" value="Porins"/>
    <property type="match status" value="1"/>
</dbReference>
<evidence type="ECO:0000313" key="9">
    <source>
        <dbReference type="EMBL" id="NSL89105.1"/>
    </source>
</evidence>
<comment type="caution">
    <text evidence="9">The sequence shown here is derived from an EMBL/GenBank/DDBJ whole genome shotgun (WGS) entry which is preliminary data.</text>
</comment>
<dbReference type="Proteomes" id="UP000281028">
    <property type="component" value="Unassembled WGS sequence"/>
</dbReference>
<gene>
    <name evidence="9" type="ORF">ECE50_019840</name>
</gene>
<protein>
    <submittedName>
        <fullName evidence="9">SusC/RagA family TonB-linked outer membrane protein</fullName>
    </submittedName>
</protein>
<dbReference type="NCBIfam" id="TIGR04057">
    <property type="entry name" value="SusC_RagA_signa"/>
    <property type="match status" value="1"/>
</dbReference>
<evidence type="ECO:0000259" key="8">
    <source>
        <dbReference type="Pfam" id="PF07715"/>
    </source>
</evidence>
<keyword evidence="6 7" id="KW-0998">Cell outer membrane</keyword>
<evidence type="ECO:0000256" key="7">
    <source>
        <dbReference type="PROSITE-ProRule" id="PRU01360"/>
    </source>
</evidence>
<comment type="subcellular location">
    <subcellularLocation>
        <location evidence="1 7">Cell outer membrane</location>
        <topology evidence="1 7">Multi-pass membrane protein</topology>
    </subcellularLocation>
</comment>
<comment type="similarity">
    <text evidence="7">Belongs to the TonB-dependent receptor family.</text>
</comment>
<dbReference type="Pfam" id="PF07715">
    <property type="entry name" value="Plug"/>
    <property type="match status" value="1"/>
</dbReference>
<evidence type="ECO:0000256" key="6">
    <source>
        <dbReference type="ARBA" id="ARBA00023237"/>
    </source>
</evidence>
<dbReference type="InterPro" id="IPR036942">
    <property type="entry name" value="Beta-barrel_TonB_sf"/>
</dbReference>
<keyword evidence="4 7" id="KW-0812">Transmembrane</keyword>
<dbReference type="OrthoDB" id="609136at2"/>